<keyword evidence="3" id="KW-1185">Reference proteome</keyword>
<evidence type="ECO:0000313" key="3">
    <source>
        <dbReference type="Proteomes" id="UP000281406"/>
    </source>
</evidence>
<evidence type="ECO:0000313" key="2">
    <source>
        <dbReference type="EMBL" id="ROJ62440.1"/>
    </source>
</evidence>
<feature type="region of interest" description="Disordered" evidence="1">
    <location>
        <begin position="92"/>
        <end position="117"/>
    </location>
</feature>
<protein>
    <submittedName>
        <fullName evidence="2">Gamma-aminobutyric acid receptor subunit alpha-1</fullName>
    </submittedName>
</protein>
<dbReference type="Proteomes" id="UP000281406">
    <property type="component" value="Unassembled WGS sequence"/>
</dbReference>
<feature type="compositionally biased region" description="Polar residues" evidence="1">
    <location>
        <begin position="94"/>
        <end position="105"/>
    </location>
</feature>
<accession>A0A3N0XUF2</accession>
<reference evidence="2 3" key="1">
    <citation type="submission" date="2018-10" db="EMBL/GenBank/DDBJ databases">
        <title>Genome assembly for a Yunnan-Guizhou Plateau 3E fish, Anabarilius grahami (Regan), and its evolutionary and genetic applications.</title>
        <authorList>
            <person name="Jiang W."/>
        </authorList>
    </citation>
    <scope>NUCLEOTIDE SEQUENCE [LARGE SCALE GENOMIC DNA]</scope>
    <source>
        <strain evidence="2">AG-KIZ</strain>
        <tissue evidence="2">Muscle</tissue>
    </source>
</reference>
<feature type="region of interest" description="Disordered" evidence="1">
    <location>
        <begin position="286"/>
        <end position="322"/>
    </location>
</feature>
<dbReference type="OrthoDB" id="203862at2759"/>
<name>A0A3N0XUF2_ANAGA</name>
<proteinExistence type="predicted"/>
<feature type="compositionally biased region" description="Gly residues" evidence="1">
    <location>
        <begin position="23"/>
        <end position="33"/>
    </location>
</feature>
<sequence length="322" mass="35331">MGGGLGRLVMVSSTQRSREGDGRNQGGVDGGRSQGDARKLEEEVGEGVWAGPVELTMRRVAGKAGNCPLQVPNSLWSSTLFHSLRQRCVHGTPPSHSNISDMQTGNEHKDRKPNQAEYNCDSHNIPVKVHVDEQPALSIVGVIINSMLIVMEMMRFVLLFQRNGSERESGEIRVKLRIHPLENDVGWKRSSLALDLGLFTGDQCSGWKKNADEQKDNTTVFTRILDSLLDGYDNRLRPGLGVMKLYFHLAFFKGDGSQVSAPRGSGPVAAKTAQQLRTWDSQMKELETGLSLPQTSPADPKALSAASFDPMSLPFLPDLHKS</sequence>
<comment type="caution">
    <text evidence="2">The sequence shown here is derived from an EMBL/GenBank/DDBJ whole genome shotgun (WGS) entry which is preliminary data.</text>
</comment>
<feature type="region of interest" description="Disordered" evidence="1">
    <location>
        <begin position="13"/>
        <end position="44"/>
    </location>
</feature>
<dbReference type="AlphaFoldDB" id="A0A3N0XUF2"/>
<keyword evidence="2" id="KW-0675">Receptor</keyword>
<gene>
    <name evidence="2" type="ORF">DPX16_21426</name>
</gene>
<dbReference type="EMBL" id="RJVU01059915">
    <property type="protein sequence ID" value="ROJ62440.1"/>
    <property type="molecule type" value="Genomic_DNA"/>
</dbReference>
<organism evidence="2 3">
    <name type="scientific">Anabarilius grahami</name>
    <name type="common">Kanglang fish</name>
    <name type="synonym">Barilius grahami</name>
    <dbReference type="NCBI Taxonomy" id="495550"/>
    <lineage>
        <taxon>Eukaryota</taxon>
        <taxon>Metazoa</taxon>
        <taxon>Chordata</taxon>
        <taxon>Craniata</taxon>
        <taxon>Vertebrata</taxon>
        <taxon>Euteleostomi</taxon>
        <taxon>Actinopterygii</taxon>
        <taxon>Neopterygii</taxon>
        <taxon>Teleostei</taxon>
        <taxon>Ostariophysi</taxon>
        <taxon>Cypriniformes</taxon>
        <taxon>Xenocyprididae</taxon>
        <taxon>Xenocypridinae</taxon>
        <taxon>Xenocypridinae incertae sedis</taxon>
        <taxon>Anabarilius</taxon>
    </lineage>
</organism>
<evidence type="ECO:0000256" key="1">
    <source>
        <dbReference type="SAM" id="MobiDB-lite"/>
    </source>
</evidence>